<dbReference type="Proteomes" id="UP000324065">
    <property type="component" value="Unassembled WGS sequence"/>
</dbReference>
<proteinExistence type="predicted"/>
<dbReference type="AlphaFoldDB" id="A0A5M6IFQ5"/>
<dbReference type="Pfam" id="PF07689">
    <property type="entry name" value="KaiB"/>
    <property type="match status" value="1"/>
</dbReference>
<protein>
    <submittedName>
        <fullName evidence="2">Circadian clock protein KaiB</fullName>
    </submittedName>
</protein>
<dbReference type="InterPro" id="IPR039022">
    <property type="entry name" value="KaiB-like"/>
</dbReference>
<dbReference type="OrthoDB" id="7357818at2"/>
<dbReference type="EMBL" id="VWPJ01000002">
    <property type="protein sequence ID" value="KAA5607131.1"/>
    <property type="molecule type" value="Genomic_DNA"/>
</dbReference>
<comment type="caution">
    <text evidence="2">The sequence shown here is derived from an EMBL/GenBank/DDBJ whole genome shotgun (WGS) entry which is preliminary data.</text>
</comment>
<sequence length="107" mass="11246">MTESLPSAGVDSAASRPGLRLFILGQTETVRRAIANARQLGAVEIIDVRENPQAAEQAHVLATPTLVRTDDARIRIVGDLRNLAAVRAHLGPPYEGDPEAPAGDGDG</sequence>
<evidence type="ECO:0000313" key="3">
    <source>
        <dbReference type="Proteomes" id="UP000324065"/>
    </source>
</evidence>
<dbReference type="PANTHER" id="PTHR41709">
    <property type="entry name" value="KAIB-LIKE PROTEIN 1"/>
    <property type="match status" value="1"/>
</dbReference>
<dbReference type="GO" id="GO:0048511">
    <property type="term" value="P:rhythmic process"/>
    <property type="evidence" value="ECO:0007669"/>
    <property type="project" value="InterPro"/>
</dbReference>
<dbReference type="PANTHER" id="PTHR41709:SF2">
    <property type="entry name" value="CIRCADIAN CLOCK PROTEIN KAIB2"/>
    <property type="match status" value="1"/>
</dbReference>
<dbReference type="Gene3D" id="3.40.30.10">
    <property type="entry name" value="Glutaredoxin"/>
    <property type="match status" value="1"/>
</dbReference>
<dbReference type="SMART" id="SM01248">
    <property type="entry name" value="KaiB"/>
    <property type="match status" value="1"/>
</dbReference>
<feature type="domain" description="KaiB" evidence="1">
    <location>
        <begin position="20"/>
        <end position="92"/>
    </location>
</feature>
<evidence type="ECO:0000313" key="2">
    <source>
        <dbReference type="EMBL" id="KAA5607131.1"/>
    </source>
</evidence>
<dbReference type="InterPro" id="IPR011649">
    <property type="entry name" value="KaiB_domain"/>
</dbReference>
<keyword evidence="3" id="KW-1185">Reference proteome</keyword>
<accession>A0A5M6IFQ5</accession>
<organism evidence="2 3">
    <name type="scientific">Roseospira marina</name>
    <dbReference type="NCBI Taxonomy" id="140057"/>
    <lineage>
        <taxon>Bacteria</taxon>
        <taxon>Pseudomonadati</taxon>
        <taxon>Pseudomonadota</taxon>
        <taxon>Alphaproteobacteria</taxon>
        <taxon>Rhodospirillales</taxon>
        <taxon>Rhodospirillaceae</taxon>
        <taxon>Roseospira</taxon>
    </lineage>
</organism>
<gene>
    <name evidence="2" type="ORF">F1188_04315</name>
</gene>
<name>A0A5M6IFQ5_9PROT</name>
<evidence type="ECO:0000259" key="1">
    <source>
        <dbReference type="SMART" id="SM01248"/>
    </source>
</evidence>
<dbReference type="InterPro" id="IPR036249">
    <property type="entry name" value="Thioredoxin-like_sf"/>
</dbReference>
<dbReference type="SUPFAM" id="SSF52833">
    <property type="entry name" value="Thioredoxin-like"/>
    <property type="match status" value="1"/>
</dbReference>
<reference evidence="2 3" key="1">
    <citation type="submission" date="2019-09" db="EMBL/GenBank/DDBJ databases">
        <title>Genome sequence of Roseospira marina, one of the more divergent members of the non-sulfur purple photosynthetic bacterial family, the Rhodospirillaceae.</title>
        <authorList>
            <person name="Meyer T."/>
            <person name="Kyndt J."/>
        </authorList>
    </citation>
    <scope>NUCLEOTIDE SEQUENCE [LARGE SCALE GENOMIC DNA]</scope>
    <source>
        <strain evidence="2 3">DSM 15113</strain>
    </source>
</reference>
<dbReference type="RefSeq" id="WP_150061142.1">
    <property type="nucleotide sequence ID" value="NZ_JACHII010000003.1"/>
</dbReference>